<dbReference type="RefSeq" id="WP_173219659.1">
    <property type="nucleotide sequence ID" value="NZ_CP048104.1"/>
</dbReference>
<dbReference type="SUPFAM" id="SSF53901">
    <property type="entry name" value="Thiolase-like"/>
    <property type="match status" value="2"/>
</dbReference>
<dbReference type="Proteomes" id="UP000503088">
    <property type="component" value="Chromosome"/>
</dbReference>
<dbReference type="PANTHER" id="PTHR11712">
    <property type="entry name" value="POLYKETIDE SYNTHASE-RELATED"/>
    <property type="match status" value="1"/>
</dbReference>
<dbReference type="PROSITE" id="PS52004">
    <property type="entry name" value="KS3_2"/>
    <property type="match status" value="1"/>
</dbReference>
<proteinExistence type="inferred from homology"/>
<keyword evidence="6" id="KW-1185">Reference proteome</keyword>
<dbReference type="EMBL" id="CP048104">
    <property type="protein sequence ID" value="QKG83258.1"/>
    <property type="molecule type" value="Genomic_DNA"/>
</dbReference>
<evidence type="ECO:0000256" key="3">
    <source>
        <dbReference type="RuleBase" id="RU003694"/>
    </source>
</evidence>
<dbReference type="SMART" id="SM00825">
    <property type="entry name" value="PKS_KS"/>
    <property type="match status" value="1"/>
</dbReference>
<evidence type="ECO:0000256" key="2">
    <source>
        <dbReference type="ARBA" id="ARBA00022679"/>
    </source>
</evidence>
<dbReference type="AlphaFoldDB" id="A0A7D4CJT7"/>
<dbReference type="Pfam" id="PF02801">
    <property type="entry name" value="Ketoacyl-synt_C"/>
    <property type="match status" value="1"/>
</dbReference>
<sequence length="403" mass="42707">MSRRIAITGLGVLSPIGIGHRRFWQQLTAGTIGTGDIKKFDTSIFDFHKGGEVDHFEPEDYFRVLDPMRCGRTTQLAVAAARLASDDSGFDHSGYDSERVSICMGTTMGNQSVIEDHNDHVTKGHTPLNPESVSHYSPVYITSAIAREIGAGGPSMVFPTACAAGNYAIGWGADLIKDGQADIAIVGGADAISRGCFAVFHRLGAIAPDVCQPFDANRKGMMVSEGAGAIVLEDYDAAVKRGATIYAELLGYGLACDAHHPTAPHPKGLGAQWAMRRALAEANLDEMEISYISAHGTGTRANDSSESFSVRNLLGDNADRIPVSSIKSMLGHTMGAASAIEAVACTLAIYYSVLPPTMNYQEPDLECLQNVVPNKAVSHPVNIALSNSFAFGGNISTIIMGSV</sequence>
<dbReference type="InterPro" id="IPR014031">
    <property type="entry name" value="Ketoacyl_synth_C"/>
</dbReference>
<organism evidence="5 6">
    <name type="scientific">Kroppenstedtia pulmonis</name>
    <dbReference type="NCBI Taxonomy" id="1380685"/>
    <lineage>
        <taxon>Bacteria</taxon>
        <taxon>Bacillati</taxon>
        <taxon>Bacillota</taxon>
        <taxon>Bacilli</taxon>
        <taxon>Bacillales</taxon>
        <taxon>Thermoactinomycetaceae</taxon>
        <taxon>Kroppenstedtia</taxon>
    </lineage>
</organism>
<evidence type="ECO:0000256" key="1">
    <source>
        <dbReference type="ARBA" id="ARBA00008467"/>
    </source>
</evidence>
<gene>
    <name evidence="5" type="ORF">GXN76_01455</name>
</gene>
<dbReference type="Gene3D" id="3.40.47.10">
    <property type="match status" value="2"/>
</dbReference>
<protein>
    <submittedName>
        <fullName evidence="5">Beta-ketoacyl-[acyl-carrier-protein] synthase family protein</fullName>
    </submittedName>
</protein>
<dbReference type="CDD" id="cd00834">
    <property type="entry name" value="KAS_I_II"/>
    <property type="match status" value="1"/>
</dbReference>
<reference evidence="5 6" key="1">
    <citation type="submission" date="2020-01" db="EMBL/GenBank/DDBJ databases">
        <authorList>
            <person name="Gulvik C.A."/>
            <person name="Batra D.G."/>
        </authorList>
    </citation>
    <scope>NUCLEOTIDE SEQUENCE [LARGE SCALE GENOMIC DNA]</scope>
    <source>
        <strain evidence="5 6">W9323</strain>
    </source>
</reference>
<evidence type="ECO:0000313" key="5">
    <source>
        <dbReference type="EMBL" id="QKG83258.1"/>
    </source>
</evidence>
<dbReference type="GO" id="GO:0005829">
    <property type="term" value="C:cytosol"/>
    <property type="evidence" value="ECO:0007669"/>
    <property type="project" value="TreeGrafter"/>
</dbReference>
<dbReference type="PANTHER" id="PTHR11712:SF336">
    <property type="entry name" value="3-OXOACYL-[ACYL-CARRIER-PROTEIN] SYNTHASE, MITOCHONDRIAL"/>
    <property type="match status" value="1"/>
</dbReference>
<dbReference type="InterPro" id="IPR000794">
    <property type="entry name" value="Beta-ketoacyl_synthase"/>
</dbReference>
<dbReference type="GO" id="GO:0006633">
    <property type="term" value="P:fatty acid biosynthetic process"/>
    <property type="evidence" value="ECO:0007669"/>
    <property type="project" value="InterPro"/>
</dbReference>
<evidence type="ECO:0000259" key="4">
    <source>
        <dbReference type="PROSITE" id="PS52004"/>
    </source>
</evidence>
<dbReference type="InterPro" id="IPR020841">
    <property type="entry name" value="PKS_Beta-ketoAc_synthase_dom"/>
</dbReference>
<feature type="domain" description="Ketosynthase family 3 (KS3)" evidence="4">
    <location>
        <begin position="2"/>
        <end position="402"/>
    </location>
</feature>
<dbReference type="InterPro" id="IPR018201">
    <property type="entry name" value="Ketoacyl_synth_AS"/>
</dbReference>
<dbReference type="KEGG" id="kpul:GXN76_01455"/>
<dbReference type="InterPro" id="IPR014030">
    <property type="entry name" value="Ketoacyl_synth_N"/>
</dbReference>
<dbReference type="InterPro" id="IPR016039">
    <property type="entry name" value="Thiolase-like"/>
</dbReference>
<dbReference type="PROSITE" id="PS00606">
    <property type="entry name" value="KS3_1"/>
    <property type="match status" value="1"/>
</dbReference>
<accession>A0A7D4CJT7</accession>
<dbReference type="Pfam" id="PF00109">
    <property type="entry name" value="ketoacyl-synt"/>
    <property type="match status" value="1"/>
</dbReference>
<comment type="similarity">
    <text evidence="1 3">Belongs to the thiolase-like superfamily. Beta-ketoacyl-ACP synthases family.</text>
</comment>
<keyword evidence="2 3" id="KW-0808">Transferase</keyword>
<dbReference type="GO" id="GO:0004315">
    <property type="term" value="F:3-oxoacyl-[acyl-carrier-protein] synthase activity"/>
    <property type="evidence" value="ECO:0007669"/>
    <property type="project" value="InterPro"/>
</dbReference>
<name>A0A7D4CJT7_9BACL</name>
<evidence type="ECO:0000313" key="6">
    <source>
        <dbReference type="Proteomes" id="UP000503088"/>
    </source>
</evidence>